<dbReference type="EMBL" id="KL198126">
    <property type="protein sequence ID" value="KDQ06707.1"/>
    <property type="molecule type" value="Genomic_DNA"/>
</dbReference>
<dbReference type="OrthoDB" id="6513042at2759"/>
<evidence type="ECO:0000313" key="3">
    <source>
        <dbReference type="Proteomes" id="UP000027195"/>
    </source>
</evidence>
<dbReference type="HOGENOM" id="CLU_583919_0_0_1"/>
<accession>A0A067M4A7</accession>
<dbReference type="InParanoid" id="A0A067M4A7"/>
<reference evidence="3" key="1">
    <citation type="journal article" date="2014" name="Proc. Natl. Acad. Sci. U.S.A.">
        <title>Extensive sampling of basidiomycete genomes demonstrates inadequacy of the white-rot/brown-rot paradigm for wood decay fungi.</title>
        <authorList>
            <person name="Riley R."/>
            <person name="Salamov A.A."/>
            <person name="Brown D.W."/>
            <person name="Nagy L.G."/>
            <person name="Floudas D."/>
            <person name="Held B.W."/>
            <person name="Levasseur A."/>
            <person name="Lombard V."/>
            <person name="Morin E."/>
            <person name="Otillar R."/>
            <person name="Lindquist E.A."/>
            <person name="Sun H."/>
            <person name="LaButti K.M."/>
            <person name="Schmutz J."/>
            <person name="Jabbour D."/>
            <person name="Luo H."/>
            <person name="Baker S.E."/>
            <person name="Pisabarro A.G."/>
            <person name="Walton J.D."/>
            <person name="Blanchette R.A."/>
            <person name="Henrissat B."/>
            <person name="Martin F."/>
            <person name="Cullen D."/>
            <person name="Hibbett D.S."/>
            <person name="Grigoriev I.V."/>
        </authorList>
    </citation>
    <scope>NUCLEOTIDE SEQUENCE [LARGE SCALE GENOMIC DNA]</scope>
    <source>
        <strain evidence="3">FD-172 SS1</strain>
    </source>
</reference>
<protein>
    <recommendedName>
        <fullName evidence="1">C2H2-type domain-containing protein</fullName>
    </recommendedName>
</protein>
<proteinExistence type="predicted"/>
<dbReference type="AlphaFoldDB" id="A0A067M4A7"/>
<feature type="domain" description="C2H2-type" evidence="1">
    <location>
        <begin position="94"/>
        <end position="116"/>
    </location>
</feature>
<organism evidence="2 3">
    <name type="scientific">Botryobasidium botryosum (strain FD-172 SS1)</name>
    <dbReference type="NCBI Taxonomy" id="930990"/>
    <lineage>
        <taxon>Eukaryota</taxon>
        <taxon>Fungi</taxon>
        <taxon>Dikarya</taxon>
        <taxon>Basidiomycota</taxon>
        <taxon>Agaricomycotina</taxon>
        <taxon>Agaricomycetes</taxon>
        <taxon>Cantharellales</taxon>
        <taxon>Botryobasidiaceae</taxon>
        <taxon>Botryobasidium</taxon>
    </lineage>
</organism>
<dbReference type="Proteomes" id="UP000027195">
    <property type="component" value="Unassembled WGS sequence"/>
</dbReference>
<dbReference type="STRING" id="930990.A0A067M4A7"/>
<dbReference type="PROSITE" id="PS00028">
    <property type="entry name" value="ZINC_FINGER_C2H2_1"/>
    <property type="match status" value="1"/>
</dbReference>
<keyword evidence="3" id="KW-1185">Reference proteome</keyword>
<dbReference type="InterPro" id="IPR013087">
    <property type="entry name" value="Znf_C2H2_type"/>
</dbReference>
<name>A0A067M4A7_BOTB1</name>
<evidence type="ECO:0000313" key="2">
    <source>
        <dbReference type="EMBL" id="KDQ06707.1"/>
    </source>
</evidence>
<gene>
    <name evidence="2" type="ORF">BOTBODRAFT_244450</name>
</gene>
<sequence length="462" mass="52363">MLLACRQQLLQNSCDNAACTLIHDLSSYCRLCSTFLQSRDLLRDHVCAKKHSTPHRAPKSRERLLANADHALHVAIKKKEIARPALSSSSSILCASCNSLFPNKEEFQIHTSGDSHKARVDQVRQANSAGRRVQSLPPNYRSCPLCNILIRLQDWDAHTVDPRHQRNEQNVTFRENTLATERPQQHELVVSHLDGGVDFGIIEARDLTPDTALAITVTAALKGQGCIHFERAGFTPPNTTRRFEVEGQNNVYIADQAMVNIVTVKFKPFEKRGRYQNRIELHFRDTRSNTRFTVTRPLRATVGLQADLTALEPVAPFAGNAKTHRIGYDPSSILMGDRPEPLNTIPSVYAFPEYPIPSYISKLLESGGTKKKSDQLRKRYFAQPPSADNHGRLWSILLHVEEHQMERPHQIRYVRGSTSLSQRSSVPSRPRSCGAEAVSDEWRRYQSHFGHRNGIWWGRTRC</sequence>
<evidence type="ECO:0000259" key="1">
    <source>
        <dbReference type="PROSITE" id="PS00028"/>
    </source>
</evidence>